<keyword evidence="3" id="KW-1185">Reference proteome</keyword>
<evidence type="ECO:0000313" key="3">
    <source>
        <dbReference type="Proteomes" id="UP000640333"/>
    </source>
</evidence>
<dbReference type="RefSeq" id="WP_193953101.1">
    <property type="nucleotide sequence ID" value="NZ_JADEYS010000008.1"/>
</dbReference>
<feature type="domain" description="Metallo-beta-lactamase" evidence="1">
    <location>
        <begin position="17"/>
        <end position="208"/>
    </location>
</feature>
<dbReference type="GO" id="GO:0006198">
    <property type="term" value="P:cAMP catabolic process"/>
    <property type="evidence" value="ECO:0007669"/>
    <property type="project" value="InterPro"/>
</dbReference>
<comment type="caution">
    <text evidence="2">The sequence shown here is derived from an EMBL/GenBank/DDBJ whole genome shotgun (WGS) entry which is preliminary data.</text>
</comment>
<dbReference type="SUPFAM" id="SSF56281">
    <property type="entry name" value="Metallo-hydrolase/oxidoreductase"/>
    <property type="match status" value="1"/>
</dbReference>
<dbReference type="Pfam" id="PF12706">
    <property type="entry name" value="Lactamase_B_2"/>
    <property type="match status" value="1"/>
</dbReference>
<dbReference type="SMART" id="SM00849">
    <property type="entry name" value="Lactamase_B"/>
    <property type="match status" value="1"/>
</dbReference>
<dbReference type="InterPro" id="IPR000396">
    <property type="entry name" value="Pdiesterase2"/>
</dbReference>
<dbReference type="GO" id="GO:1902660">
    <property type="term" value="P:negative regulation of glucose mediated signaling pathway"/>
    <property type="evidence" value="ECO:0007669"/>
    <property type="project" value="TreeGrafter"/>
</dbReference>
<evidence type="ECO:0000259" key="1">
    <source>
        <dbReference type="SMART" id="SM00849"/>
    </source>
</evidence>
<dbReference type="PANTHER" id="PTHR28283">
    <property type="entry name" value="3',5'-CYCLIC-NUCLEOTIDE PHOSPHODIESTERASE 1"/>
    <property type="match status" value="1"/>
</dbReference>
<dbReference type="GO" id="GO:0047555">
    <property type="term" value="F:3',5'-cyclic-GMP phosphodiesterase activity"/>
    <property type="evidence" value="ECO:0007669"/>
    <property type="project" value="TreeGrafter"/>
</dbReference>
<gene>
    <name evidence="2" type="ORF">IOQ59_09790</name>
</gene>
<dbReference type="PRINTS" id="PR00388">
    <property type="entry name" value="PDIESTERASE2"/>
</dbReference>
<dbReference type="AlphaFoldDB" id="A0A8J7FDR0"/>
<proteinExistence type="predicted"/>
<dbReference type="Gene3D" id="3.60.15.10">
    <property type="entry name" value="Ribonuclease Z/Hydroxyacylglutathione hydrolase-like"/>
    <property type="match status" value="1"/>
</dbReference>
<reference evidence="2" key="1">
    <citation type="submission" date="2020-10" db="EMBL/GenBank/DDBJ databases">
        <title>Bacterium isolated from coastal waters sediment.</title>
        <authorList>
            <person name="Chen R.-J."/>
            <person name="Lu D.-C."/>
            <person name="Zhu K.-L."/>
            <person name="Du Z.-J."/>
        </authorList>
    </citation>
    <scope>NUCLEOTIDE SEQUENCE</scope>
    <source>
        <strain evidence="2">N1Y112</strain>
    </source>
</reference>
<protein>
    <submittedName>
        <fullName evidence="2">3',5'-cyclic-nucleotide phosphodiesterase</fullName>
    </submittedName>
</protein>
<dbReference type="InterPro" id="IPR036866">
    <property type="entry name" value="RibonucZ/Hydroxyglut_hydro"/>
</dbReference>
<name>A0A8J7FDR0_9GAMM</name>
<dbReference type="InterPro" id="IPR001279">
    <property type="entry name" value="Metallo-B-lactamas"/>
</dbReference>
<dbReference type="GO" id="GO:0004115">
    <property type="term" value="F:3',5'-cyclic-AMP phosphodiesterase activity"/>
    <property type="evidence" value="ECO:0007669"/>
    <property type="project" value="InterPro"/>
</dbReference>
<organism evidence="2 3">
    <name type="scientific">Pontibacterium sinense</name>
    <dbReference type="NCBI Taxonomy" id="2781979"/>
    <lineage>
        <taxon>Bacteria</taxon>
        <taxon>Pseudomonadati</taxon>
        <taxon>Pseudomonadota</taxon>
        <taxon>Gammaproteobacteria</taxon>
        <taxon>Oceanospirillales</taxon>
        <taxon>Oceanospirillaceae</taxon>
        <taxon>Pontibacterium</taxon>
    </lineage>
</organism>
<evidence type="ECO:0000313" key="2">
    <source>
        <dbReference type="EMBL" id="MBE9397549.1"/>
    </source>
</evidence>
<dbReference type="CDD" id="cd07735">
    <property type="entry name" value="class_II_PDE_MBL-fold"/>
    <property type="match status" value="1"/>
</dbReference>
<sequence>MKLKILGCSGGIGKGLKTTTFKVDDSMIIDPGTGMEKLTLEEMLSVRTILITHAHLDHIIGLPLMLATIFDQARHQIQIYALPDVISALNTHIFNWTVWPDYTQLPEDKPIIRMHSLQAGDELTLAGKHIQVLPAAHPTPTVGYLLSDQNSSFAFTGDTGVNPQLWPLLNEKKPQLVIIDVSFTDDQGELAQLSGHLTPSQLAQELTHFEHHAEIRITHLKPGNEDMIVARCHELLPEWTLDRLHHDEIIEL</sequence>
<dbReference type="PANTHER" id="PTHR28283:SF1">
    <property type="entry name" value="3',5'-CYCLIC-NUCLEOTIDE PHOSPHODIESTERASE 1"/>
    <property type="match status" value="1"/>
</dbReference>
<dbReference type="Proteomes" id="UP000640333">
    <property type="component" value="Unassembled WGS sequence"/>
</dbReference>
<accession>A0A8J7FDR0</accession>
<dbReference type="EMBL" id="JADEYS010000008">
    <property type="protein sequence ID" value="MBE9397549.1"/>
    <property type="molecule type" value="Genomic_DNA"/>
</dbReference>